<dbReference type="InterPro" id="IPR036873">
    <property type="entry name" value="Rhodanese-like_dom_sf"/>
</dbReference>
<dbReference type="Pfam" id="PF00581">
    <property type="entry name" value="Rhodanese"/>
    <property type="match status" value="1"/>
</dbReference>
<evidence type="ECO:0000256" key="2">
    <source>
        <dbReference type="ARBA" id="ARBA00022679"/>
    </source>
</evidence>
<dbReference type="PANTHER" id="PTHR43031:SF6">
    <property type="entry name" value="THIOSULFATE SULFURTRANSFERASE GLPE"/>
    <property type="match status" value="1"/>
</dbReference>
<evidence type="ECO:0000259" key="3">
    <source>
        <dbReference type="PROSITE" id="PS50206"/>
    </source>
</evidence>
<dbReference type="SMART" id="SM00450">
    <property type="entry name" value="RHOD"/>
    <property type="match status" value="1"/>
</dbReference>
<dbReference type="AlphaFoldDB" id="A0A3B1C909"/>
<evidence type="ECO:0000256" key="1">
    <source>
        <dbReference type="ARBA" id="ARBA00022490"/>
    </source>
</evidence>
<dbReference type="InterPro" id="IPR001763">
    <property type="entry name" value="Rhodanese-like_dom"/>
</dbReference>
<organism evidence="4">
    <name type="scientific">hydrothermal vent metagenome</name>
    <dbReference type="NCBI Taxonomy" id="652676"/>
    <lineage>
        <taxon>unclassified sequences</taxon>
        <taxon>metagenomes</taxon>
        <taxon>ecological metagenomes</taxon>
    </lineage>
</organism>
<dbReference type="SUPFAM" id="SSF52821">
    <property type="entry name" value="Rhodanese/Cell cycle control phosphatase"/>
    <property type="match status" value="1"/>
</dbReference>
<dbReference type="EC" id="2.8.1.1" evidence="4"/>
<dbReference type="Gene3D" id="3.40.250.10">
    <property type="entry name" value="Rhodanese-like domain"/>
    <property type="match status" value="1"/>
</dbReference>
<feature type="domain" description="Rhodanese" evidence="3">
    <location>
        <begin position="17"/>
        <end position="98"/>
    </location>
</feature>
<name>A0A3B1C909_9ZZZZ</name>
<dbReference type="NCBIfam" id="NF001195">
    <property type="entry name" value="PRK00162.1"/>
    <property type="match status" value="1"/>
</dbReference>
<dbReference type="GO" id="GO:0005737">
    <property type="term" value="C:cytoplasm"/>
    <property type="evidence" value="ECO:0007669"/>
    <property type="project" value="InterPro"/>
</dbReference>
<dbReference type="CDD" id="cd01444">
    <property type="entry name" value="GlpE_ST"/>
    <property type="match status" value="1"/>
</dbReference>
<sequence length="104" mass="11568">MSSFQEIDTRKVKELLAQKSVTIVDIRDPGSYSRGHIPTAVSVSDRNVQEFTQNTDKDTALVVCCYHGVSSQGAAAYFAEQGFKEVYSMTGGFEAWQMVHHYSP</sequence>
<gene>
    <name evidence="4" type="ORF">MNBD_NITROSPINAE05-823</name>
</gene>
<dbReference type="InterPro" id="IPR050229">
    <property type="entry name" value="GlpE_sulfurtransferase"/>
</dbReference>
<protein>
    <submittedName>
        <fullName evidence="4">Thiosulfate sulfurtransferase GlpE</fullName>
        <ecNumber evidence="4">2.8.1.1</ecNumber>
    </submittedName>
</protein>
<evidence type="ECO:0000313" key="4">
    <source>
        <dbReference type="EMBL" id="VAX26996.1"/>
    </source>
</evidence>
<keyword evidence="2 4" id="KW-0808">Transferase</keyword>
<keyword evidence="1" id="KW-0963">Cytoplasm</keyword>
<dbReference type="GO" id="GO:0004792">
    <property type="term" value="F:thiosulfate-cyanide sulfurtransferase activity"/>
    <property type="evidence" value="ECO:0007669"/>
    <property type="project" value="UniProtKB-EC"/>
</dbReference>
<reference evidence="4" key="1">
    <citation type="submission" date="2018-06" db="EMBL/GenBank/DDBJ databases">
        <authorList>
            <person name="Zhirakovskaya E."/>
        </authorList>
    </citation>
    <scope>NUCLEOTIDE SEQUENCE</scope>
</reference>
<accession>A0A3B1C909</accession>
<dbReference type="EMBL" id="UOGG01000012">
    <property type="protein sequence ID" value="VAX26996.1"/>
    <property type="molecule type" value="Genomic_DNA"/>
</dbReference>
<dbReference type="PANTHER" id="PTHR43031">
    <property type="entry name" value="FAD-DEPENDENT OXIDOREDUCTASE"/>
    <property type="match status" value="1"/>
</dbReference>
<dbReference type="PROSITE" id="PS50206">
    <property type="entry name" value="RHODANESE_3"/>
    <property type="match status" value="1"/>
</dbReference>
<dbReference type="InterPro" id="IPR023695">
    <property type="entry name" value="Thiosulf_sulfurTrfase"/>
</dbReference>
<proteinExistence type="predicted"/>